<accession>A0A381Y9C1</accession>
<gene>
    <name evidence="3" type="ORF">METZ01_LOCUS126334</name>
</gene>
<proteinExistence type="inferred from homology"/>
<dbReference type="AlphaFoldDB" id="A0A381Y9C1"/>
<feature type="domain" description="Polysaccharide biosynthesis protein CapD-like" evidence="2">
    <location>
        <begin position="7"/>
        <end position="282"/>
    </location>
</feature>
<comment type="similarity">
    <text evidence="1">Belongs to the polysaccharide synthase family.</text>
</comment>
<organism evidence="3">
    <name type="scientific">marine metagenome</name>
    <dbReference type="NCBI Taxonomy" id="408172"/>
    <lineage>
        <taxon>unclassified sequences</taxon>
        <taxon>metagenomes</taxon>
        <taxon>ecological metagenomes</taxon>
    </lineage>
</organism>
<dbReference type="EMBL" id="UINC01017657">
    <property type="protein sequence ID" value="SVA73480.1"/>
    <property type="molecule type" value="Genomic_DNA"/>
</dbReference>
<evidence type="ECO:0000313" key="3">
    <source>
        <dbReference type="EMBL" id="SVA73480.1"/>
    </source>
</evidence>
<dbReference type="Gene3D" id="3.40.50.720">
    <property type="entry name" value="NAD(P)-binding Rossmann-like Domain"/>
    <property type="match status" value="1"/>
</dbReference>
<dbReference type="InterPro" id="IPR051203">
    <property type="entry name" value="Polysaccharide_Synthase-Rel"/>
</dbReference>
<dbReference type="PANTHER" id="PTHR43318:SF2">
    <property type="entry name" value="UDP-N-ACETYLGLUCOSAMINE 4,6-DEHYDRATASE (INVERTING)"/>
    <property type="match status" value="1"/>
</dbReference>
<protein>
    <recommendedName>
        <fullName evidence="2">Polysaccharide biosynthesis protein CapD-like domain-containing protein</fullName>
    </recommendedName>
</protein>
<sequence>MFKNKKILITGGTGSLGNALTQRLLEQGADTIRIFSRNESKQLEMESKFNDGRLRFLIGDVRDYERLERAVEDIDIVFHAAALKHVPVIEYNPFEAIKTNILGSQNVINACLHENVDRAICVGTDKAVSPLNTYGATKLLMEKLFVTAKNYLKKERHQTKFIALRYGNVLGSSGSVIPKFIDQIKNKEKLTITDSSMTRFSISMNEALDFILKATEIGKGSEIFVPKLKAYSILDVKDALFELLGETEEQIVGIRPGEKLDEVLINKDEMKYTWEYQNMYMVINPSVQQHMPSLLDEFSEKKKIETMDVYSSDLVEKISKDNLKKIFTDSKLLD</sequence>
<dbReference type="InterPro" id="IPR036291">
    <property type="entry name" value="NAD(P)-bd_dom_sf"/>
</dbReference>
<dbReference type="InterPro" id="IPR003869">
    <property type="entry name" value="Polysac_CapD-like"/>
</dbReference>
<reference evidence="3" key="1">
    <citation type="submission" date="2018-05" db="EMBL/GenBank/DDBJ databases">
        <authorList>
            <person name="Lanie J.A."/>
            <person name="Ng W.-L."/>
            <person name="Kazmierczak K.M."/>
            <person name="Andrzejewski T.M."/>
            <person name="Davidsen T.M."/>
            <person name="Wayne K.J."/>
            <person name="Tettelin H."/>
            <person name="Glass J.I."/>
            <person name="Rusch D."/>
            <person name="Podicherti R."/>
            <person name="Tsui H.-C.T."/>
            <person name="Winkler M.E."/>
        </authorList>
    </citation>
    <scope>NUCLEOTIDE SEQUENCE</scope>
</reference>
<evidence type="ECO:0000256" key="1">
    <source>
        <dbReference type="ARBA" id="ARBA00007430"/>
    </source>
</evidence>
<dbReference type="SUPFAM" id="SSF51735">
    <property type="entry name" value="NAD(P)-binding Rossmann-fold domains"/>
    <property type="match status" value="1"/>
</dbReference>
<name>A0A381Y9C1_9ZZZZ</name>
<dbReference type="Pfam" id="PF02719">
    <property type="entry name" value="Polysacc_synt_2"/>
    <property type="match status" value="1"/>
</dbReference>
<dbReference type="CDD" id="cd05237">
    <property type="entry name" value="UDP_invert_4-6DH_SDR_e"/>
    <property type="match status" value="1"/>
</dbReference>
<dbReference type="PANTHER" id="PTHR43318">
    <property type="entry name" value="UDP-N-ACETYLGLUCOSAMINE 4,6-DEHYDRATASE"/>
    <property type="match status" value="1"/>
</dbReference>
<evidence type="ECO:0000259" key="2">
    <source>
        <dbReference type="Pfam" id="PF02719"/>
    </source>
</evidence>